<dbReference type="AlphaFoldDB" id="A0A2U8PPE8"/>
<dbReference type="OrthoDB" id="9803238at2"/>
<dbReference type="InterPro" id="IPR028357">
    <property type="entry name" value="UDPglc_DH_bac"/>
</dbReference>
<dbReference type="PROSITE" id="PS51257">
    <property type="entry name" value="PROKAR_LIPOPROTEIN"/>
    <property type="match status" value="1"/>
</dbReference>
<feature type="binding site" evidence="9">
    <location>
        <begin position="159"/>
        <end position="162"/>
    </location>
    <ligand>
        <name>substrate</name>
    </ligand>
</feature>
<evidence type="ECO:0000256" key="5">
    <source>
        <dbReference type="ARBA" id="ARBA00023027"/>
    </source>
</evidence>
<dbReference type="GO" id="GO:0000271">
    <property type="term" value="P:polysaccharide biosynthetic process"/>
    <property type="evidence" value="ECO:0007669"/>
    <property type="project" value="InterPro"/>
</dbReference>
<evidence type="ECO:0000313" key="13">
    <source>
        <dbReference type="Proteomes" id="UP000215884"/>
    </source>
</evidence>
<feature type="binding site" evidence="9">
    <location>
        <position position="327"/>
    </location>
    <ligand>
        <name>substrate</name>
    </ligand>
</feature>
<dbReference type="Gene3D" id="3.40.50.720">
    <property type="entry name" value="NAD(P)-binding Rossmann-like Domain"/>
    <property type="match status" value="2"/>
</dbReference>
<dbReference type="GO" id="GO:0051287">
    <property type="term" value="F:NAD binding"/>
    <property type="evidence" value="ECO:0007669"/>
    <property type="project" value="InterPro"/>
</dbReference>
<dbReference type="InterPro" id="IPR036220">
    <property type="entry name" value="UDP-Glc/GDP-Man_DH_C_sf"/>
</dbReference>
<feature type="binding site" evidence="9">
    <location>
        <begin position="258"/>
        <end position="262"/>
    </location>
    <ligand>
        <name>substrate</name>
    </ligand>
</feature>
<dbReference type="InterPro" id="IPR008927">
    <property type="entry name" value="6-PGluconate_DH-like_C_sf"/>
</dbReference>
<feature type="binding site" evidence="9">
    <location>
        <position position="266"/>
    </location>
    <ligand>
        <name>substrate</name>
    </ligand>
</feature>
<protein>
    <recommendedName>
        <fullName evidence="3 7">UDP-glucose 6-dehydrogenase</fullName>
        <ecNumber evidence="3 7">1.1.1.22</ecNumber>
    </recommendedName>
</protein>
<evidence type="ECO:0000256" key="10">
    <source>
        <dbReference type="PIRSR" id="PIRSR500134-3"/>
    </source>
</evidence>
<comment type="pathway">
    <text evidence="1">Nucleotide-sugar biosynthesis; UDP-alpha-D-glucuronate biosynthesis; UDP-alpha-D-glucuronate from UDP-alpha-D-glucose: step 1/1.</text>
</comment>
<feature type="active site" description="Nucleophile" evidence="8">
    <location>
        <position position="269"/>
    </location>
</feature>
<dbReference type="PANTHER" id="PTHR43750:SF1">
    <property type="entry name" value="GDP-MANNOSE 6-DEHYDROGENASE"/>
    <property type="match status" value="1"/>
</dbReference>
<comment type="catalytic activity">
    <reaction evidence="6 7">
        <text>UDP-alpha-D-glucose + 2 NAD(+) + H2O = UDP-alpha-D-glucuronate + 2 NADH + 3 H(+)</text>
        <dbReference type="Rhea" id="RHEA:23596"/>
        <dbReference type="ChEBI" id="CHEBI:15377"/>
        <dbReference type="ChEBI" id="CHEBI:15378"/>
        <dbReference type="ChEBI" id="CHEBI:57540"/>
        <dbReference type="ChEBI" id="CHEBI:57945"/>
        <dbReference type="ChEBI" id="CHEBI:58052"/>
        <dbReference type="ChEBI" id="CHEBI:58885"/>
        <dbReference type="EC" id="1.1.1.22"/>
    </reaction>
</comment>
<dbReference type="Pfam" id="PF03720">
    <property type="entry name" value="UDPG_MGDP_dh_C"/>
    <property type="match status" value="1"/>
</dbReference>
<dbReference type="PIRSF" id="PIRSF000124">
    <property type="entry name" value="UDPglc_GDPman_dh"/>
    <property type="match status" value="1"/>
</dbReference>
<feature type="domain" description="UDP-glucose/GDP-mannose dehydrogenase C-terminal" evidence="11">
    <location>
        <begin position="320"/>
        <end position="424"/>
    </location>
</feature>
<dbReference type="NCBIfam" id="TIGR03026">
    <property type="entry name" value="NDP-sugDHase"/>
    <property type="match status" value="1"/>
</dbReference>
<dbReference type="Pfam" id="PF03721">
    <property type="entry name" value="UDPG_MGDP_dh_N"/>
    <property type="match status" value="1"/>
</dbReference>
<dbReference type="Gene3D" id="1.20.5.170">
    <property type="match status" value="1"/>
</dbReference>
<dbReference type="EMBL" id="CP029426">
    <property type="protein sequence ID" value="AWL99658.1"/>
    <property type="molecule type" value="Genomic_DNA"/>
</dbReference>
<reference evidence="12 13" key="1">
    <citation type="journal article" date="2017" name="Syst. Appl. Microbiol.">
        <title>Soybeans inoculated with root zone soils of Canadian native legumes harbour diverse and novel Bradyrhizobium spp. that possess agricultural potential.</title>
        <authorList>
            <person name="Bromfield E.S.P."/>
            <person name="Cloutier S."/>
            <person name="Tambong J.T."/>
            <person name="Tran Thi T.V."/>
        </authorList>
    </citation>
    <scope>NUCLEOTIDE SEQUENCE [LARGE SCALE GENOMIC DNA]</scope>
    <source>
        <strain evidence="12 13">39S1MB</strain>
    </source>
</reference>
<feature type="binding site" evidence="10">
    <location>
        <position position="162"/>
    </location>
    <ligand>
        <name>NAD(+)</name>
        <dbReference type="ChEBI" id="CHEBI:57540"/>
    </ligand>
</feature>
<dbReference type="InterPro" id="IPR036291">
    <property type="entry name" value="NAD(P)-bd_dom_sf"/>
</dbReference>
<evidence type="ECO:0000313" key="12">
    <source>
        <dbReference type="EMBL" id="AWL99658.1"/>
    </source>
</evidence>
<evidence type="ECO:0000256" key="2">
    <source>
        <dbReference type="ARBA" id="ARBA00006601"/>
    </source>
</evidence>
<gene>
    <name evidence="12" type="ORF">CIT40_06180</name>
</gene>
<evidence type="ECO:0000256" key="9">
    <source>
        <dbReference type="PIRSR" id="PIRSR500134-2"/>
    </source>
</evidence>
<dbReference type="InterPro" id="IPR014027">
    <property type="entry name" value="UDP-Glc/GDP-Man_DH_C"/>
</dbReference>
<evidence type="ECO:0000256" key="6">
    <source>
        <dbReference type="ARBA" id="ARBA00047473"/>
    </source>
</evidence>
<feature type="binding site" evidence="10">
    <location>
        <position position="272"/>
    </location>
    <ligand>
        <name>NAD(+)</name>
        <dbReference type="ChEBI" id="CHEBI:57540"/>
    </ligand>
</feature>
<dbReference type="InterPro" id="IPR017476">
    <property type="entry name" value="UDP-Glc/GDP-Man"/>
</dbReference>
<name>A0A2U8PPE8_9BRAD</name>
<accession>A0A2U8PPE8</accession>
<evidence type="ECO:0000256" key="8">
    <source>
        <dbReference type="PIRSR" id="PIRSR500134-1"/>
    </source>
</evidence>
<proteinExistence type="inferred from homology"/>
<sequence>MKVAIFGLGYVGLTAACCLSKEGHSVLGFDVSATKVQNINMGICPIIEPGLDDLLRNGISAGLISAYTEIGARLADREAAIVCVGTPSGVDGAHDMRFIAEVSRQIAAHVDHNRATPLAVVYRSTVRPGTMEELVAPIFQAALGPHFNNAVELVYNPEFLRESSAIADYFAPPKIVIGTSNGQSSNAMEALYARIKAPRFVTHFAEAEITKLVDNTWHAVKVSFANEIGRLCLQLGVNPETAHKIFISDTKLNLSAYYLRPGGAFGGSCLPKDVRALQSISADCGANTPLIDSLMRSNEAHKFRLLQLATDGLPPGASILLAGVAFKTGTDDLRESPNVDLARALLRGGYRLAIFDPTVDAHKLVGANLGYAWSHLPQLASLLVSRDEAETRHFDRVIAANGTASQLRLPANQDLVDLTNLAKTGSEHHVEHAA</sequence>
<dbReference type="InterPro" id="IPR001732">
    <property type="entry name" value="UDP-Glc/GDP-Man_DH_N"/>
</dbReference>
<dbReference type="RefSeq" id="WP_094895332.1">
    <property type="nucleotide sequence ID" value="NZ_CP029426.2"/>
</dbReference>
<feature type="binding site" evidence="10">
    <location>
        <position position="30"/>
    </location>
    <ligand>
        <name>NAD(+)</name>
        <dbReference type="ChEBI" id="CHEBI:57540"/>
    </ligand>
</feature>
<dbReference type="PIRSF" id="PIRSF500134">
    <property type="entry name" value="UDPglc_DH_bac"/>
    <property type="match status" value="1"/>
</dbReference>
<organism evidence="12 13">
    <name type="scientific">Bradyrhizobium amphicarpaeae</name>
    <dbReference type="NCBI Taxonomy" id="1404768"/>
    <lineage>
        <taxon>Bacteria</taxon>
        <taxon>Pseudomonadati</taxon>
        <taxon>Pseudomonadota</taxon>
        <taxon>Alphaproteobacteria</taxon>
        <taxon>Hyphomicrobiales</taxon>
        <taxon>Nitrobacteraceae</taxon>
        <taxon>Bradyrhizobium</taxon>
    </lineage>
</organism>
<comment type="similarity">
    <text evidence="2 7">Belongs to the UDP-glucose/GDP-mannose dehydrogenase family.</text>
</comment>
<evidence type="ECO:0000259" key="11">
    <source>
        <dbReference type="SMART" id="SM00984"/>
    </source>
</evidence>
<evidence type="ECO:0000256" key="4">
    <source>
        <dbReference type="ARBA" id="ARBA00023002"/>
    </source>
</evidence>
<keyword evidence="5 7" id="KW-0520">NAD</keyword>
<dbReference type="SUPFAM" id="SSF48179">
    <property type="entry name" value="6-phosphogluconate dehydrogenase C-terminal domain-like"/>
    <property type="match status" value="1"/>
</dbReference>
<feature type="binding site" evidence="10">
    <location>
        <position position="125"/>
    </location>
    <ligand>
        <name>NAD(+)</name>
        <dbReference type="ChEBI" id="CHEBI:57540"/>
    </ligand>
</feature>
<evidence type="ECO:0000256" key="1">
    <source>
        <dbReference type="ARBA" id="ARBA00004701"/>
    </source>
</evidence>
<dbReference type="SUPFAM" id="SSF51735">
    <property type="entry name" value="NAD(P)-binding Rossmann-fold domains"/>
    <property type="match status" value="1"/>
</dbReference>
<dbReference type="PANTHER" id="PTHR43750">
    <property type="entry name" value="UDP-GLUCOSE 6-DEHYDROGENASE TUAD"/>
    <property type="match status" value="1"/>
</dbReference>
<dbReference type="KEGG" id="brq:CIT40_06180"/>
<evidence type="ECO:0000256" key="3">
    <source>
        <dbReference type="ARBA" id="ARBA00012954"/>
    </source>
</evidence>
<feature type="binding site" evidence="10">
    <location>
        <position position="86"/>
    </location>
    <ligand>
        <name>NAD(+)</name>
        <dbReference type="ChEBI" id="CHEBI:57540"/>
    </ligand>
</feature>
<dbReference type="Pfam" id="PF00984">
    <property type="entry name" value="UDPG_MGDP_dh"/>
    <property type="match status" value="1"/>
</dbReference>
<reference evidence="12 13" key="2">
    <citation type="journal article" date="2019" name="Int. J. Syst. Evol. Microbiol.">
        <title>Description and complete genome sequence of Bradyrhizobium amphicarpaeae sp. nov., harbouring photosystem and nitrogen-fixation genes.</title>
        <authorList>
            <person name="Bromfield E.S.P."/>
            <person name="Cloutier S."/>
            <person name="Nguyen H.D.T."/>
        </authorList>
    </citation>
    <scope>NUCLEOTIDE SEQUENCE [LARGE SCALE GENOMIC DNA]</scope>
    <source>
        <strain evidence="12 13">39S1MB</strain>
    </source>
</reference>
<feature type="binding site" evidence="10">
    <location>
        <position position="35"/>
    </location>
    <ligand>
        <name>NAD(+)</name>
        <dbReference type="ChEBI" id="CHEBI:57540"/>
    </ligand>
</feature>
<feature type="binding site" evidence="9">
    <location>
        <position position="211"/>
    </location>
    <ligand>
        <name>substrate</name>
    </ligand>
</feature>
<dbReference type="SUPFAM" id="SSF52413">
    <property type="entry name" value="UDP-glucose/GDP-mannose dehydrogenase C-terminal domain"/>
    <property type="match status" value="1"/>
</dbReference>
<feature type="binding site" evidence="10">
    <location>
        <position position="334"/>
    </location>
    <ligand>
        <name>NAD(+)</name>
        <dbReference type="ChEBI" id="CHEBI:57540"/>
    </ligand>
</feature>
<evidence type="ECO:0000256" key="7">
    <source>
        <dbReference type="PIRNR" id="PIRNR000124"/>
    </source>
</evidence>
<keyword evidence="4 7" id="KW-0560">Oxidoreductase</keyword>
<dbReference type="Proteomes" id="UP000215884">
    <property type="component" value="Chromosome"/>
</dbReference>
<dbReference type="SMART" id="SM00984">
    <property type="entry name" value="UDPG_MGDP_dh_C"/>
    <property type="match status" value="1"/>
</dbReference>
<keyword evidence="13" id="KW-1185">Reference proteome</keyword>
<dbReference type="GO" id="GO:0006065">
    <property type="term" value="P:UDP-glucuronate biosynthetic process"/>
    <property type="evidence" value="ECO:0007669"/>
    <property type="project" value="UniProtKB-UniPathway"/>
</dbReference>
<dbReference type="GO" id="GO:0003979">
    <property type="term" value="F:UDP-glucose 6-dehydrogenase activity"/>
    <property type="evidence" value="ECO:0007669"/>
    <property type="project" value="UniProtKB-EC"/>
</dbReference>
<dbReference type="EC" id="1.1.1.22" evidence="3 7"/>
<dbReference type="UniPathway" id="UPA00038">
    <property type="reaction ID" value="UER00491"/>
</dbReference>
<dbReference type="InterPro" id="IPR014026">
    <property type="entry name" value="UDP-Glc/GDP-Man_DH_dimer"/>
</dbReference>